<dbReference type="VEuPathDB" id="TrichDB:TRFO_33109"/>
<name>A0A1J4JSL4_9EUKA</name>
<dbReference type="GeneID" id="94843593"/>
<evidence type="ECO:0000313" key="1">
    <source>
        <dbReference type="EMBL" id="OHT00237.1"/>
    </source>
</evidence>
<reference evidence="1" key="1">
    <citation type="submission" date="2016-10" db="EMBL/GenBank/DDBJ databases">
        <authorList>
            <person name="Benchimol M."/>
            <person name="Almeida L.G."/>
            <person name="Vasconcelos A.T."/>
            <person name="Perreira-Neves A."/>
            <person name="Rosa I.A."/>
            <person name="Tasca T."/>
            <person name="Bogo M.R."/>
            <person name="de Souza W."/>
        </authorList>
    </citation>
    <scope>NUCLEOTIDE SEQUENCE [LARGE SCALE GENOMIC DNA]</scope>
    <source>
        <strain evidence="1">K</strain>
    </source>
</reference>
<dbReference type="EMBL" id="MLAK01000964">
    <property type="protein sequence ID" value="OHT00237.1"/>
    <property type="molecule type" value="Genomic_DNA"/>
</dbReference>
<dbReference type="Proteomes" id="UP000179807">
    <property type="component" value="Unassembled WGS sequence"/>
</dbReference>
<gene>
    <name evidence="1" type="ORF">TRFO_33109</name>
</gene>
<comment type="caution">
    <text evidence="1">The sequence shown here is derived from an EMBL/GenBank/DDBJ whole genome shotgun (WGS) entry which is preliminary data.</text>
</comment>
<protein>
    <submittedName>
        <fullName evidence="1">Uncharacterized protein</fullName>
    </submittedName>
</protein>
<sequence length="258" mass="30210">MQASDDDYDIHIVVAAKIFAKCFTAEISDSFLLPLVNKENPMLNYFDFLRRATDFFGEKHKIIFSQTRDLLWICGCLDPQYIGFDTFVAFVTFLDYDCDMRKEWKSIMSISEKHENNTITIGDLMGYLADRKQQFLRLLNLIPMGKSILTLKSYSTIINDLFLDLMNRFIRVKRQAKSKLSQAINDKIHRYLIDLKQSILCADLPRILWFYRTILLKIDKNLMKEKGSIPFNSKANSEVIKQLVEYYDRTESVAFALM</sequence>
<accession>A0A1J4JSL4</accession>
<dbReference type="AlphaFoldDB" id="A0A1J4JSL4"/>
<evidence type="ECO:0000313" key="2">
    <source>
        <dbReference type="Proteomes" id="UP000179807"/>
    </source>
</evidence>
<keyword evidence="2" id="KW-1185">Reference proteome</keyword>
<organism evidence="1 2">
    <name type="scientific">Tritrichomonas foetus</name>
    <dbReference type="NCBI Taxonomy" id="1144522"/>
    <lineage>
        <taxon>Eukaryota</taxon>
        <taxon>Metamonada</taxon>
        <taxon>Parabasalia</taxon>
        <taxon>Tritrichomonadida</taxon>
        <taxon>Tritrichomonadidae</taxon>
        <taxon>Tritrichomonas</taxon>
    </lineage>
</organism>
<proteinExistence type="predicted"/>
<dbReference type="RefSeq" id="XP_068353373.1">
    <property type="nucleotide sequence ID" value="XM_068508889.1"/>
</dbReference>